<protein>
    <submittedName>
        <fullName evidence="4">Uncharacterized protein</fullName>
    </submittedName>
</protein>
<evidence type="ECO:0000313" key="5">
    <source>
        <dbReference type="Proteomes" id="UP000002009"/>
    </source>
</evidence>
<dbReference type="InParanoid" id="C1FID6"/>
<dbReference type="Gene3D" id="2.130.10.10">
    <property type="entry name" value="YVTN repeat-like/Quinoprotein amine dehydrogenase"/>
    <property type="match status" value="3"/>
</dbReference>
<gene>
    <name evidence="4" type="ORF">MICPUN_66469</name>
</gene>
<feature type="repeat" description="WD" evidence="3">
    <location>
        <begin position="109"/>
        <end position="150"/>
    </location>
</feature>
<dbReference type="PROSITE" id="PS50294">
    <property type="entry name" value="WD_REPEATS_REGION"/>
    <property type="match status" value="4"/>
</dbReference>
<evidence type="ECO:0000313" key="4">
    <source>
        <dbReference type="EMBL" id="ACO69977.1"/>
    </source>
</evidence>
<dbReference type="OrthoDB" id="16717at2759"/>
<dbReference type="OMA" id="HHWDVKS"/>
<dbReference type="PANTHER" id="PTHR22836:SF0">
    <property type="entry name" value="PRE-MRNA 3' END PROCESSING PROTEIN WDR33"/>
    <property type="match status" value="1"/>
</dbReference>
<dbReference type="GO" id="GO:0005847">
    <property type="term" value="C:mRNA cleavage and polyadenylation specificity factor complex"/>
    <property type="evidence" value="ECO:0007669"/>
    <property type="project" value="TreeGrafter"/>
</dbReference>
<name>C1FID6_MICCC</name>
<dbReference type="PROSITE" id="PS50082">
    <property type="entry name" value="WD_REPEATS_2"/>
    <property type="match status" value="6"/>
</dbReference>
<feature type="non-terminal residue" evidence="4">
    <location>
        <position position="364"/>
    </location>
</feature>
<accession>C1FID6</accession>
<evidence type="ECO:0000256" key="2">
    <source>
        <dbReference type="ARBA" id="ARBA00022737"/>
    </source>
</evidence>
<dbReference type="KEGG" id="mis:MICPUN_66469"/>
<evidence type="ECO:0000256" key="1">
    <source>
        <dbReference type="ARBA" id="ARBA00022574"/>
    </source>
</evidence>
<dbReference type="EMBL" id="CP001576">
    <property type="protein sequence ID" value="ACO69977.1"/>
    <property type="molecule type" value="Genomic_DNA"/>
</dbReference>
<feature type="repeat" description="WD" evidence="3">
    <location>
        <begin position="192"/>
        <end position="233"/>
    </location>
</feature>
<dbReference type="SUPFAM" id="SSF50978">
    <property type="entry name" value="WD40 repeat-like"/>
    <property type="match status" value="1"/>
</dbReference>
<dbReference type="FunCoup" id="C1FID6">
    <property type="interactions" value="1334"/>
</dbReference>
<dbReference type="GeneID" id="8246723"/>
<sequence length="364" mass="40953">RRPVQRRTVDYTATTVRHLENRVYQKHPWDNEMLQATSGAMLDFLPPVAYPHVPATSFATKFVHVSTNKIRTPVRVVTFMPDGRRLLSCSQNGEFTLWNGMSFNFETILQAHDCAIQAACWSKNENWLLTGDDAGRIKYWQTNLNNLKSVNAHTEPVRGVSFAPTDLKFCSCSDDTTVRVFDFARAAPVHTLSGHGGDVKCVDWHPHKGLLASGGKDSLTILWDAREGKKAVDIHAHKNQVTCLKWNANGNWLATGCKDQTIKVFDIRTMKELENFRGHTRDVTAVVWHPQHETLLTSGGYDGTIMYWIVGRGQEECAAQVKGGHEAAIWSMTWHPAGHILCSGSNDNTTKFWCRNRPGEVPRD</sequence>
<feature type="non-terminal residue" evidence="4">
    <location>
        <position position="1"/>
    </location>
</feature>
<dbReference type="GO" id="GO:0031124">
    <property type="term" value="P:mRNA 3'-end processing"/>
    <property type="evidence" value="ECO:0007669"/>
    <property type="project" value="InterPro"/>
</dbReference>
<dbReference type="InterPro" id="IPR001680">
    <property type="entry name" value="WD40_rpt"/>
</dbReference>
<keyword evidence="2" id="KW-0677">Repeat</keyword>
<dbReference type="RefSeq" id="XP_002508719.1">
    <property type="nucleotide sequence ID" value="XM_002508673.1"/>
</dbReference>
<dbReference type="CDD" id="cd00200">
    <property type="entry name" value="WD40"/>
    <property type="match status" value="1"/>
</dbReference>
<dbReference type="AlphaFoldDB" id="C1FID6"/>
<dbReference type="Pfam" id="PF00400">
    <property type="entry name" value="WD40"/>
    <property type="match status" value="7"/>
</dbReference>
<dbReference type="InterPro" id="IPR019775">
    <property type="entry name" value="WD40_repeat_CS"/>
</dbReference>
<feature type="repeat" description="WD" evidence="3">
    <location>
        <begin position="234"/>
        <end position="275"/>
    </location>
</feature>
<feature type="repeat" description="WD" evidence="3">
    <location>
        <begin position="150"/>
        <end position="191"/>
    </location>
</feature>
<feature type="repeat" description="WD" evidence="3">
    <location>
        <begin position="276"/>
        <end position="308"/>
    </location>
</feature>
<keyword evidence="1 3" id="KW-0853">WD repeat</keyword>
<dbReference type="InterPro" id="IPR015943">
    <property type="entry name" value="WD40/YVTN_repeat-like_dom_sf"/>
</dbReference>
<dbReference type="STRING" id="296587.C1FID6"/>
<dbReference type="PROSITE" id="PS00678">
    <property type="entry name" value="WD_REPEATS_1"/>
    <property type="match status" value="1"/>
</dbReference>
<organism evidence="4 5">
    <name type="scientific">Micromonas commoda (strain RCC299 / NOUM17 / CCMP2709)</name>
    <name type="common">Picoplanktonic green alga</name>
    <dbReference type="NCBI Taxonomy" id="296587"/>
    <lineage>
        <taxon>Eukaryota</taxon>
        <taxon>Viridiplantae</taxon>
        <taxon>Chlorophyta</taxon>
        <taxon>Mamiellophyceae</taxon>
        <taxon>Mamiellales</taxon>
        <taxon>Mamiellaceae</taxon>
        <taxon>Micromonas</taxon>
    </lineage>
</organism>
<feature type="repeat" description="WD" evidence="3">
    <location>
        <begin position="322"/>
        <end position="353"/>
    </location>
</feature>
<reference evidence="4 5" key="1">
    <citation type="journal article" date="2009" name="Science">
        <title>Green evolution and dynamic adaptations revealed by genomes of the marine picoeukaryotes Micromonas.</title>
        <authorList>
            <person name="Worden A.Z."/>
            <person name="Lee J.H."/>
            <person name="Mock T."/>
            <person name="Rouze P."/>
            <person name="Simmons M.P."/>
            <person name="Aerts A.L."/>
            <person name="Allen A.E."/>
            <person name="Cuvelier M.L."/>
            <person name="Derelle E."/>
            <person name="Everett M.V."/>
            <person name="Foulon E."/>
            <person name="Grimwood J."/>
            <person name="Gundlach H."/>
            <person name="Henrissat B."/>
            <person name="Napoli C."/>
            <person name="McDonald S.M."/>
            <person name="Parker M.S."/>
            <person name="Rombauts S."/>
            <person name="Salamov A."/>
            <person name="Von Dassow P."/>
            <person name="Badger J.H."/>
            <person name="Coutinho P.M."/>
            <person name="Demir E."/>
            <person name="Dubchak I."/>
            <person name="Gentemann C."/>
            <person name="Eikrem W."/>
            <person name="Gready J.E."/>
            <person name="John U."/>
            <person name="Lanier W."/>
            <person name="Lindquist E.A."/>
            <person name="Lucas S."/>
            <person name="Mayer K.F."/>
            <person name="Moreau H."/>
            <person name="Not F."/>
            <person name="Otillar R."/>
            <person name="Panaud O."/>
            <person name="Pangilinan J."/>
            <person name="Paulsen I."/>
            <person name="Piegu B."/>
            <person name="Poliakov A."/>
            <person name="Robbens S."/>
            <person name="Schmutz J."/>
            <person name="Toulza E."/>
            <person name="Wyss T."/>
            <person name="Zelensky A."/>
            <person name="Zhou K."/>
            <person name="Armbrust E.V."/>
            <person name="Bhattacharya D."/>
            <person name="Goodenough U.W."/>
            <person name="Van de Peer Y."/>
            <person name="Grigoriev I.V."/>
        </authorList>
    </citation>
    <scope>NUCLEOTIDE SEQUENCE [LARGE SCALE GENOMIC DNA]</scope>
    <source>
        <strain evidence="5">RCC299 / NOUM17</strain>
    </source>
</reference>
<dbReference type="InterPro" id="IPR036322">
    <property type="entry name" value="WD40_repeat_dom_sf"/>
</dbReference>
<evidence type="ECO:0000256" key="3">
    <source>
        <dbReference type="PROSITE-ProRule" id="PRU00221"/>
    </source>
</evidence>
<proteinExistence type="predicted"/>
<dbReference type="Proteomes" id="UP000002009">
    <property type="component" value="Chromosome 10"/>
</dbReference>
<dbReference type="PANTHER" id="PTHR22836">
    <property type="entry name" value="WD40 REPEAT PROTEIN"/>
    <property type="match status" value="1"/>
</dbReference>
<dbReference type="SMART" id="SM00320">
    <property type="entry name" value="WD40"/>
    <property type="match status" value="7"/>
</dbReference>
<dbReference type="eggNOG" id="KOG0284">
    <property type="taxonomic scope" value="Eukaryota"/>
</dbReference>
<dbReference type="InterPro" id="IPR045245">
    <property type="entry name" value="Pfs2-like"/>
</dbReference>
<keyword evidence="5" id="KW-1185">Reference proteome</keyword>